<gene>
    <name evidence="1" type="ORF">EZS27_040905</name>
</gene>
<accession>A0A5J4PD87</accession>
<protein>
    <submittedName>
        <fullName evidence="1">Uncharacterized protein</fullName>
    </submittedName>
</protein>
<name>A0A5J4PD87_9ZZZZ</name>
<organism evidence="1">
    <name type="scientific">termite gut metagenome</name>
    <dbReference type="NCBI Taxonomy" id="433724"/>
    <lineage>
        <taxon>unclassified sequences</taxon>
        <taxon>metagenomes</taxon>
        <taxon>organismal metagenomes</taxon>
    </lineage>
</organism>
<comment type="caution">
    <text evidence="1">The sequence shown here is derived from an EMBL/GenBank/DDBJ whole genome shotgun (WGS) entry which is preliminary data.</text>
</comment>
<evidence type="ECO:0000313" key="1">
    <source>
        <dbReference type="EMBL" id="KAA6307425.1"/>
    </source>
</evidence>
<proteinExistence type="predicted"/>
<reference evidence="1" key="1">
    <citation type="submission" date="2019-03" db="EMBL/GenBank/DDBJ databases">
        <title>Single cell metagenomics reveals metabolic interactions within the superorganism composed of flagellate Streblomastix strix and complex community of Bacteroidetes bacteria on its surface.</title>
        <authorList>
            <person name="Treitli S.C."/>
            <person name="Kolisko M."/>
            <person name="Husnik F."/>
            <person name="Keeling P."/>
            <person name="Hampl V."/>
        </authorList>
    </citation>
    <scope>NUCLEOTIDE SEQUENCE</scope>
    <source>
        <strain evidence="1">STM</strain>
    </source>
</reference>
<feature type="non-terminal residue" evidence="1">
    <location>
        <position position="1"/>
    </location>
</feature>
<sequence length="74" mass="8414">SDPVTVAGVRIVPWGVDNNLPIRIRNILEKNNLGPGILDRKTGLLYGQGAMLYRLKVENNERVQEWLQDTEIQD</sequence>
<dbReference type="EMBL" id="SNRY01009181">
    <property type="protein sequence ID" value="KAA6307425.1"/>
    <property type="molecule type" value="Genomic_DNA"/>
</dbReference>
<dbReference type="AlphaFoldDB" id="A0A5J4PD87"/>